<protein>
    <submittedName>
        <fullName evidence="2">Uncharacterized protein</fullName>
    </submittedName>
</protein>
<reference evidence="3" key="1">
    <citation type="journal article" date="2017" name="Nat. Ecol. Evol.">
        <title>Genome expansion and lineage-specific genetic innovations in the forest pathogenic fungi Armillaria.</title>
        <authorList>
            <person name="Sipos G."/>
            <person name="Prasanna A.N."/>
            <person name="Walter M.C."/>
            <person name="O'Connor E."/>
            <person name="Balint B."/>
            <person name="Krizsan K."/>
            <person name="Kiss B."/>
            <person name="Hess J."/>
            <person name="Varga T."/>
            <person name="Slot J."/>
            <person name="Riley R."/>
            <person name="Boka B."/>
            <person name="Rigling D."/>
            <person name="Barry K."/>
            <person name="Lee J."/>
            <person name="Mihaltcheva S."/>
            <person name="LaButti K."/>
            <person name="Lipzen A."/>
            <person name="Waldron R."/>
            <person name="Moloney N.M."/>
            <person name="Sperisen C."/>
            <person name="Kredics L."/>
            <person name="Vagvoelgyi C."/>
            <person name="Patrignani A."/>
            <person name="Fitzpatrick D."/>
            <person name="Nagy I."/>
            <person name="Doyle S."/>
            <person name="Anderson J.B."/>
            <person name="Grigoriev I.V."/>
            <person name="Gueldener U."/>
            <person name="Muensterkoetter M."/>
            <person name="Nagy L.G."/>
        </authorList>
    </citation>
    <scope>NUCLEOTIDE SEQUENCE [LARGE SCALE GENOMIC DNA]</scope>
    <source>
        <strain evidence="3">28-4</strain>
    </source>
</reference>
<feature type="region of interest" description="Disordered" evidence="1">
    <location>
        <begin position="1"/>
        <end position="41"/>
    </location>
</feature>
<evidence type="ECO:0000313" key="3">
    <source>
        <dbReference type="Proteomes" id="UP000218334"/>
    </source>
</evidence>
<dbReference type="EMBL" id="KZ293437">
    <property type="protein sequence ID" value="PBK67357.1"/>
    <property type="molecule type" value="Genomic_DNA"/>
</dbReference>
<evidence type="ECO:0000313" key="2">
    <source>
        <dbReference type="EMBL" id="PBK67357.1"/>
    </source>
</evidence>
<evidence type="ECO:0000256" key="1">
    <source>
        <dbReference type="SAM" id="MobiDB-lite"/>
    </source>
</evidence>
<feature type="compositionally biased region" description="Pro residues" evidence="1">
    <location>
        <begin position="206"/>
        <end position="217"/>
    </location>
</feature>
<proteinExistence type="predicted"/>
<accession>A0A2H3BRZ8</accession>
<organism evidence="2 3">
    <name type="scientific">Armillaria solidipes</name>
    <dbReference type="NCBI Taxonomy" id="1076256"/>
    <lineage>
        <taxon>Eukaryota</taxon>
        <taxon>Fungi</taxon>
        <taxon>Dikarya</taxon>
        <taxon>Basidiomycota</taxon>
        <taxon>Agaricomycotina</taxon>
        <taxon>Agaricomycetes</taxon>
        <taxon>Agaricomycetidae</taxon>
        <taxon>Agaricales</taxon>
        <taxon>Marasmiineae</taxon>
        <taxon>Physalacriaceae</taxon>
        <taxon>Armillaria</taxon>
    </lineage>
</organism>
<dbReference type="Proteomes" id="UP000218334">
    <property type="component" value="Unassembled WGS sequence"/>
</dbReference>
<dbReference type="AlphaFoldDB" id="A0A2H3BRZ8"/>
<name>A0A2H3BRZ8_9AGAR</name>
<sequence length="356" mass="40134">MAPTMSGPHSSPSTKKSLAPTAPRPGSYEDAMSKPTSASEVMTESQWTGIWLFTEGTQLNEQEDLWLSQPGSSPIENEDYIVLQPVYDYMDSIETEPPRSSMTWRSPYMPSPYNRATGQTWMESTSNDFDNFNYDNEMFRGYEPYGLDLYGSAMSSGCRSVTPHPFLDSLPDRRIRQHGQYHGPKMSRLLGRQGPDNEGGGSNQPPADPPDDPPQPTPAEQLQKAIELAGWKARRIEELKKEIEDTERAHDTHVQYWNLPNQNKGKAPDQGRPMGPPVPEWNKPLHKQWNRYSVPRPLEKWKKPDPPSNPIGSWAEDALHLGLKPTLLAVLKPFSGTHDDIEHFLGDCTICFEAFA</sequence>
<feature type="region of interest" description="Disordered" evidence="1">
    <location>
        <begin position="182"/>
        <end position="221"/>
    </location>
</feature>
<keyword evidence="3" id="KW-1185">Reference proteome</keyword>
<feature type="compositionally biased region" description="Polar residues" evidence="1">
    <location>
        <begin position="7"/>
        <end position="16"/>
    </location>
</feature>
<gene>
    <name evidence="2" type="ORF">ARMSODRAFT_1020835</name>
</gene>